<dbReference type="InterPro" id="IPR012337">
    <property type="entry name" value="RNaseH-like_sf"/>
</dbReference>
<feature type="coiled-coil region" evidence="1">
    <location>
        <begin position="303"/>
        <end position="330"/>
    </location>
</feature>
<dbReference type="GO" id="GO:0003676">
    <property type="term" value="F:nucleic acid binding"/>
    <property type="evidence" value="ECO:0007669"/>
    <property type="project" value="InterPro"/>
</dbReference>
<dbReference type="InterPro" id="IPR036397">
    <property type="entry name" value="RNaseH_sf"/>
</dbReference>
<dbReference type="Gene3D" id="3.30.420.10">
    <property type="entry name" value="Ribonuclease H-like superfamily/Ribonuclease H"/>
    <property type="match status" value="1"/>
</dbReference>
<name>A0A6L2LUZ6_TANCI</name>
<feature type="compositionally biased region" description="Basic and acidic residues" evidence="2">
    <location>
        <begin position="231"/>
        <end position="256"/>
    </location>
</feature>
<feature type="compositionally biased region" description="Polar residues" evidence="2">
    <location>
        <begin position="1"/>
        <end position="18"/>
    </location>
</feature>
<keyword evidence="1" id="KW-0175">Coiled coil</keyword>
<evidence type="ECO:0000313" key="5">
    <source>
        <dbReference type="EMBL" id="GEU65623.1"/>
    </source>
</evidence>
<evidence type="ECO:0000259" key="4">
    <source>
        <dbReference type="Pfam" id="PF17921"/>
    </source>
</evidence>
<evidence type="ECO:0000259" key="3">
    <source>
        <dbReference type="Pfam" id="PF00078"/>
    </source>
</evidence>
<protein>
    <submittedName>
        <fullName evidence="5">Reverse transcriptase domain-containing protein</fullName>
    </submittedName>
</protein>
<dbReference type="Pfam" id="PF00078">
    <property type="entry name" value="RVT_1"/>
    <property type="match status" value="1"/>
</dbReference>
<reference evidence="5" key="1">
    <citation type="journal article" date="2019" name="Sci. Rep.">
        <title>Draft genome of Tanacetum cinerariifolium, the natural source of mosquito coil.</title>
        <authorList>
            <person name="Yamashiro T."/>
            <person name="Shiraishi A."/>
            <person name="Satake H."/>
            <person name="Nakayama K."/>
        </authorList>
    </citation>
    <scope>NUCLEOTIDE SEQUENCE</scope>
</reference>
<feature type="region of interest" description="Disordered" evidence="2">
    <location>
        <begin position="64"/>
        <end position="127"/>
    </location>
</feature>
<feature type="region of interest" description="Disordered" evidence="2">
    <location>
        <begin position="220"/>
        <end position="262"/>
    </location>
</feature>
<dbReference type="PANTHER" id="PTHR48475">
    <property type="entry name" value="RIBONUCLEASE H"/>
    <property type="match status" value="1"/>
</dbReference>
<accession>A0A6L2LUZ6</accession>
<dbReference type="Gene3D" id="1.10.340.70">
    <property type="match status" value="1"/>
</dbReference>
<dbReference type="PANTHER" id="PTHR48475:SF2">
    <property type="entry name" value="RIBONUCLEASE H"/>
    <property type="match status" value="1"/>
</dbReference>
<dbReference type="InterPro" id="IPR000477">
    <property type="entry name" value="RT_dom"/>
</dbReference>
<dbReference type="EMBL" id="BKCJ010005237">
    <property type="protein sequence ID" value="GEU65623.1"/>
    <property type="molecule type" value="Genomic_DNA"/>
</dbReference>
<dbReference type="Pfam" id="PF17921">
    <property type="entry name" value="Integrase_H2C2"/>
    <property type="match status" value="1"/>
</dbReference>
<keyword evidence="5" id="KW-0808">Transferase</keyword>
<keyword evidence="5" id="KW-0548">Nucleotidyltransferase</keyword>
<dbReference type="SUPFAM" id="SSF56672">
    <property type="entry name" value="DNA/RNA polymerases"/>
    <property type="match status" value="1"/>
</dbReference>
<dbReference type="InterPro" id="IPR041588">
    <property type="entry name" value="Integrase_H2C2"/>
</dbReference>
<dbReference type="CDD" id="cd01647">
    <property type="entry name" value="RT_LTR"/>
    <property type="match status" value="1"/>
</dbReference>
<dbReference type="AlphaFoldDB" id="A0A6L2LUZ6"/>
<dbReference type="InterPro" id="IPR043128">
    <property type="entry name" value="Rev_trsase/Diguanyl_cyclase"/>
</dbReference>
<dbReference type="SUPFAM" id="SSF53098">
    <property type="entry name" value="Ribonuclease H-like"/>
    <property type="match status" value="1"/>
</dbReference>
<sequence length="1060" mass="121755">MSAMANTTPLVTNVTKPATNPRDTDATPRVNIQEFCKEYYVEILPIIMDKVRRNRRKDVHARLDFGEGPRERTREDSHHSSHRRQSAFDRLSKTYSPSITKSRPRRTDSRDRPRGKNYPHRLDTSNEDCTKDKECFRSVGESYDDSFSHSYRDGSRSRHMKRRKDNESPLSSVSKSDSSEERYQKSRSKRHKSMDEDVLTRPWMCEEEDPFTPRIREAVAASKKKGHTSWKAHDQSKRQTSDKRSDFRGHSREGKGSNRFTPLTRMPKEILVAEAGKFQPPPPMVTPVEKRSSNKFCYFHNDKGHSTDECMQLKKQIEELKKSDSNFERMKEITFPPLTASSGTEGPLVIEVEMGGHMIHRMYVDGGSLMEILYEHCFNRLRPEIKNQMVSATTSLTGFSDKTIWPLGQLRLLVIIGYADHSTRAWMNFMIVRSLSPYNGIIGRPEIREIQAVPSTAHGMLKFPVEGGIVTIRIAKHQLNIREGYSPVRQKKRGQALNVLRPYKQSWRMCVDFTNLNKACPQDWYPLPEIDWKVESLCGYPFKCFLDTYKGYHQIQLAEPDEEKTTFHTRQGVYCYTKMPFGLKNADATYRRLMDKAFNSQIGQNIEVYVDDLVVKSYTEAEMIRDIDETFRTLRKINMKLNPKKSKRLRRYFQEHPITVITNQPIKQIMSHPDVAGRLQKWSVMLGEHNITYRPKTSVKGQILADFITEMPDENPQAVLVAETQQEPWTLFTDRSSCVDGSGAGLILISLEGIEFTYALRFQFVASNNEADYEALIAVLRIAARSFLTPWLRCVGPLQVEYVIREIHEGSWSMHARPRSVVAKAIRLGYYWPTMHQDARDMIRKCNDCQIHLPIIRNPQQPLTPITASWLFYKYGIDIAGPFPEGPGKVKFLIVALDYFMKWIEAKAVATITGSQSNGLVKRANRSLGEGIKARLGEGNKNWVEELPHVLWAHRTMIKSSHGDTPFSIAYGTEAVIPVKIGMPTYRTVAVDVVYNDEELRLNLDMLEERDFVYCSNDASHAVVGGKLGPKWEGPYKVTEALGDGAYKLRSMDRTILLRT</sequence>
<dbReference type="Gene3D" id="3.30.70.270">
    <property type="match status" value="1"/>
</dbReference>
<proteinExistence type="predicted"/>
<dbReference type="GO" id="GO:0003964">
    <property type="term" value="F:RNA-directed DNA polymerase activity"/>
    <property type="evidence" value="ECO:0007669"/>
    <property type="project" value="UniProtKB-KW"/>
</dbReference>
<feature type="compositionally biased region" description="Basic and acidic residues" evidence="2">
    <location>
        <begin position="146"/>
        <end position="156"/>
    </location>
</feature>
<feature type="compositionally biased region" description="Basic and acidic residues" evidence="2">
    <location>
        <begin position="64"/>
        <end position="79"/>
    </location>
</feature>
<feature type="domain" description="Integrase zinc-binding" evidence="4">
    <location>
        <begin position="800"/>
        <end position="851"/>
    </location>
</feature>
<comment type="caution">
    <text evidence="5">The sequence shown here is derived from an EMBL/GenBank/DDBJ whole genome shotgun (WGS) entry which is preliminary data.</text>
</comment>
<keyword evidence="5" id="KW-0695">RNA-directed DNA polymerase</keyword>
<evidence type="ECO:0000256" key="1">
    <source>
        <dbReference type="SAM" id="Coils"/>
    </source>
</evidence>
<feature type="region of interest" description="Disordered" evidence="2">
    <location>
        <begin position="1"/>
        <end position="26"/>
    </location>
</feature>
<feature type="region of interest" description="Disordered" evidence="2">
    <location>
        <begin position="142"/>
        <end position="196"/>
    </location>
</feature>
<gene>
    <name evidence="5" type="ORF">Tci_037601</name>
</gene>
<evidence type="ECO:0000256" key="2">
    <source>
        <dbReference type="SAM" id="MobiDB-lite"/>
    </source>
</evidence>
<dbReference type="InterPro" id="IPR043502">
    <property type="entry name" value="DNA/RNA_pol_sf"/>
</dbReference>
<feature type="domain" description="Reverse transcriptase" evidence="3">
    <location>
        <begin position="504"/>
        <end position="650"/>
    </location>
</feature>
<organism evidence="5">
    <name type="scientific">Tanacetum cinerariifolium</name>
    <name type="common">Dalmatian daisy</name>
    <name type="synonym">Chrysanthemum cinerariifolium</name>
    <dbReference type="NCBI Taxonomy" id="118510"/>
    <lineage>
        <taxon>Eukaryota</taxon>
        <taxon>Viridiplantae</taxon>
        <taxon>Streptophyta</taxon>
        <taxon>Embryophyta</taxon>
        <taxon>Tracheophyta</taxon>
        <taxon>Spermatophyta</taxon>
        <taxon>Magnoliopsida</taxon>
        <taxon>eudicotyledons</taxon>
        <taxon>Gunneridae</taxon>
        <taxon>Pentapetalae</taxon>
        <taxon>asterids</taxon>
        <taxon>campanulids</taxon>
        <taxon>Asterales</taxon>
        <taxon>Asteraceae</taxon>
        <taxon>Asteroideae</taxon>
        <taxon>Anthemideae</taxon>
        <taxon>Anthemidinae</taxon>
        <taxon>Tanacetum</taxon>
    </lineage>
</organism>
<dbReference type="Gene3D" id="3.10.10.10">
    <property type="entry name" value="HIV Type 1 Reverse Transcriptase, subunit A, domain 1"/>
    <property type="match status" value="1"/>
</dbReference>
<feature type="compositionally biased region" description="Basic and acidic residues" evidence="2">
    <location>
        <begin position="105"/>
        <end position="127"/>
    </location>
</feature>